<feature type="compositionally biased region" description="Polar residues" evidence="1">
    <location>
        <begin position="268"/>
        <end position="285"/>
    </location>
</feature>
<reference evidence="5" key="1">
    <citation type="submission" date="2025-08" db="UniProtKB">
        <authorList>
            <consortium name="RefSeq"/>
        </authorList>
    </citation>
    <scope>IDENTIFICATION</scope>
    <source>
        <tissue evidence="5">Muscle</tissue>
    </source>
</reference>
<feature type="transmembrane region" description="Helical" evidence="2">
    <location>
        <begin position="175"/>
        <end position="199"/>
    </location>
</feature>
<dbReference type="PANTHER" id="PTHR46560:SF11">
    <property type="entry name" value="GH09980P"/>
    <property type="match status" value="1"/>
</dbReference>
<keyword evidence="3" id="KW-0732">Signal</keyword>
<evidence type="ECO:0000313" key="5">
    <source>
        <dbReference type="RefSeq" id="XP_013784681.1"/>
    </source>
</evidence>
<keyword evidence="4" id="KW-1185">Reference proteome</keyword>
<feature type="compositionally biased region" description="Basic and acidic residues" evidence="1">
    <location>
        <begin position="727"/>
        <end position="750"/>
    </location>
</feature>
<gene>
    <name evidence="5" type="primary">LOC106468787</name>
</gene>
<feature type="compositionally biased region" description="Polar residues" evidence="1">
    <location>
        <begin position="766"/>
        <end position="779"/>
    </location>
</feature>
<evidence type="ECO:0000256" key="3">
    <source>
        <dbReference type="SAM" id="SignalP"/>
    </source>
</evidence>
<dbReference type="GeneID" id="106468787"/>
<feature type="region of interest" description="Disordered" evidence="1">
    <location>
        <begin position="725"/>
        <end position="779"/>
    </location>
</feature>
<feature type="compositionally biased region" description="Polar residues" evidence="1">
    <location>
        <begin position="214"/>
        <end position="235"/>
    </location>
</feature>
<organism evidence="4 5">
    <name type="scientific">Limulus polyphemus</name>
    <name type="common">Atlantic horseshoe crab</name>
    <dbReference type="NCBI Taxonomy" id="6850"/>
    <lineage>
        <taxon>Eukaryota</taxon>
        <taxon>Metazoa</taxon>
        <taxon>Ecdysozoa</taxon>
        <taxon>Arthropoda</taxon>
        <taxon>Chelicerata</taxon>
        <taxon>Merostomata</taxon>
        <taxon>Xiphosura</taxon>
        <taxon>Limulidae</taxon>
        <taxon>Limulus</taxon>
    </lineage>
</organism>
<feature type="region of interest" description="Disordered" evidence="1">
    <location>
        <begin position="584"/>
        <end position="631"/>
    </location>
</feature>
<evidence type="ECO:0000256" key="1">
    <source>
        <dbReference type="SAM" id="MobiDB-lite"/>
    </source>
</evidence>
<accession>A0ABM1BM00</accession>
<name>A0ABM1BM00_LIMPO</name>
<feature type="signal peptide" evidence="3">
    <location>
        <begin position="1"/>
        <end position="19"/>
    </location>
</feature>
<feature type="compositionally biased region" description="Basic and acidic residues" evidence="1">
    <location>
        <begin position="931"/>
        <end position="949"/>
    </location>
</feature>
<proteinExistence type="predicted"/>
<dbReference type="PANTHER" id="PTHR46560">
    <property type="entry name" value="CYPHER, ISOFORM B"/>
    <property type="match status" value="1"/>
</dbReference>
<keyword evidence="2" id="KW-0812">Transmembrane</keyword>
<sequence length="949" mass="108411">MTTSQFLIATLVMISTIEGQERRRNDSNVENVVRSAVADEFSSEIVTNKTRAYLSCESGEMVVTMNFTEPYRGITYTDYDRSGPCKLYGDGRRYYQFRIPLKGCGTKQEAPRVFINNILVRFHRSLELDDDEVKTIICRYPPPLAPPPNNLIPTKLEPTPPLAVVATPKLSEIELLLIVCALLFLTLLLLGVGMAYYCLKKRNIKIVRRRRTESSVPGSEITKLSSSTRGPTTMIGTISIPRASAISGSGSEAVLLTSGSSQHGSGGTNETLPSDYPSESPSSINSDEELDAHKSMSVKDFSNMRNGGYRFQNRAFVPDEGPIIQGYPSDQENIQTSSSFYAEIAEKPFEYRTDDKRQRMVKQMLTTIIEKEDNVNTDTMNEQLTRLQKFSKEDLYSTPKSKTNASLQVDKHTRDSFFVPNDSASSLARGDHDYMQSEIVEFLPVEKRLPPDPSYEPSVYGSISDNGNWSQTEIEDELPVRPYIRKPKFRVSNLEDRFFDTRTSTEIEETKNVHRWTHLSGNQTKSVDDDNPEDDLMPQPKPHVTLQNIDEVHFSKMNETSSSEYSKIYKKEIKNQYSRKPTSWDVKFRNHPPELNTDKNWDEEDEKLRDTESNVTKPAFQRKIGSQESTCPEENVRDNFFIKDIVFRVLNPSPITEAMELSEEDKEKWKTIINSDTTFRSLIQEATATEELIRISRDERYKQLYTPNKWQVIIRILSAPDYSSRTNVKENSREVKNPRFRKKSDYETRNRKSSLTPLYEIDSENSRSGRSSPVSVNSHWTSRSFGSARNFDGRSMTEMDVDFTHADKESLWSVDTGYTHRTARSAAERSCSEYIEEVPTISSLFGSGHCPVLERSTSEFLQLPETILKIKDCDSRTDYHSASSASIDTLNTHRKTSLDCRRSHRDLDNYPTEITITSPVLRTLDRASSVGEREEIKSTSETDIYDWQR</sequence>
<feature type="region of interest" description="Disordered" evidence="1">
    <location>
        <begin position="256"/>
        <end position="297"/>
    </location>
</feature>
<dbReference type="RefSeq" id="XP_013784681.1">
    <property type="nucleotide sequence ID" value="XM_013929227.2"/>
</dbReference>
<feature type="region of interest" description="Disordered" evidence="1">
    <location>
        <begin position="927"/>
        <end position="949"/>
    </location>
</feature>
<feature type="compositionally biased region" description="Basic and acidic residues" evidence="1">
    <location>
        <begin position="586"/>
        <end position="612"/>
    </location>
</feature>
<dbReference type="Proteomes" id="UP000694941">
    <property type="component" value="Unplaced"/>
</dbReference>
<evidence type="ECO:0000313" key="4">
    <source>
        <dbReference type="Proteomes" id="UP000694941"/>
    </source>
</evidence>
<feature type="chain" id="PRO_5046764349" evidence="3">
    <location>
        <begin position="20"/>
        <end position="949"/>
    </location>
</feature>
<protein>
    <submittedName>
        <fullName evidence="5">Uncharacterized protein LOC106468787</fullName>
    </submittedName>
</protein>
<evidence type="ECO:0000256" key="2">
    <source>
        <dbReference type="SAM" id="Phobius"/>
    </source>
</evidence>
<keyword evidence="2" id="KW-0472">Membrane</keyword>
<feature type="region of interest" description="Disordered" evidence="1">
    <location>
        <begin position="210"/>
        <end position="235"/>
    </location>
</feature>
<keyword evidence="2" id="KW-1133">Transmembrane helix</keyword>